<evidence type="ECO:0000313" key="2">
    <source>
        <dbReference type="EMBL" id="KAF5767080.1"/>
    </source>
</evidence>
<sequence length="44" mass="5086">MHLFPLSIPFPLLSEWIIIVFFFFILLILCGIGTIDNFTGFLLL</sequence>
<dbReference type="Proteomes" id="UP000215914">
    <property type="component" value="Unassembled WGS sequence"/>
</dbReference>
<comment type="caution">
    <text evidence="2">The sequence shown here is derived from an EMBL/GenBank/DDBJ whole genome shotgun (WGS) entry which is preliminary data.</text>
</comment>
<feature type="transmembrane region" description="Helical" evidence="1">
    <location>
        <begin position="12"/>
        <end position="35"/>
    </location>
</feature>
<evidence type="ECO:0000256" key="1">
    <source>
        <dbReference type="SAM" id="Phobius"/>
    </source>
</evidence>
<dbReference type="EMBL" id="MNCJ02000329">
    <property type="protein sequence ID" value="KAF5767080.1"/>
    <property type="molecule type" value="Genomic_DNA"/>
</dbReference>
<organism evidence="2 3">
    <name type="scientific">Helianthus annuus</name>
    <name type="common">Common sunflower</name>
    <dbReference type="NCBI Taxonomy" id="4232"/>
    <lineage>
        <taxon>Eukaryota</taxon>
        <taxon>Viridiplantae</taxon>
        <taxon>Streptophyta</taxon>
        <taxon>Embryophyta</taxon>
        <taxon>Tracheophyta</taxon>
        <taxon>Spermatophyta</taxon>
        <taxon>Magnoliopsida</taxon>
        <taxon>eudicotyledons</taxon>
        <taxon>Gunneridae</taxon>
        <taxon>Pentapetalae</taxon>
        <taxon>asterids</taxon>
        <taxon>campanulids</taxon>
        <taxon>Asterales</taxon>
        <taxon>Asteraceae</taxon>
        <taxon>Asteroideae</taxon>
        <taxon>Heliantheae alliance</taxon>
        <taxon>Heliantheae</taxon>
        <taxon>Helianthus</taxon>
    </lineage>
</organism>
<evidence type="ECO:0000313" key="3">
    <source>
        <dbReference type="Proteomes" id="UP000215914"/>
    </source>
</evidence>
<protein>
    <submittedName>
        <fullName evidence="2">Uncharacterized protein</fullName>
    </submittedName>
</protein>
<accession>A0A9K3H4M0</accession>
<dbReference type="AlphaFoldDB" id="A0A9K3H4M0"/>
<reference evidence="2" key="1">
    <citation type="journal article" date="2017" name="Nature">
        <title>The sunflower genome provides insights into oil metabolism, flowering and Asterid evolution.</title>
        <authorList>
            <person name="Badouin H."/>
            <person name="Gouzy J."/>
            <person name="Grassa C.J."/>
            <person name="Murat F."/>
            <person name="Staton S.E."/>
            <person name="Cottret L."/>
            <person name="Lelandais-Briere C."/>
            <person name="Owens G.L."/>
            <person name="Carrere S."/>
            <person name="Mayjonade B."/>
            <person name="Legrand L."/>
            <person name="Gill N."/>
            <person name="Kane N.C."/>
            <person name="Bowers J.E."/>
            <person name="Hubner S."/>
            <person name="Bellec A."/>
            <person name="Berard A."/>
            <person name="Berges H."/>
            <person name="Blanchet N."/>
            <person name="Boniface M.C."/>
            <person name="Brunel D."/>
            <person name="Catrice O."/>
            <person name="Chaidir N."/>
            <person name="Claudel C."/>
            <person name="Donnadieu C."/>
            <person name="Faraut T."/>
            <person name="Fievet G."/>
            <person name="Helmstetter N."/>
            <person name="King M."/>
            <person name="Knapp S.J."/>
            <person name="Lai Z."/>
            <person name="Le Paslier M.C."/>
            <person name="Lippi Y."/>
            <person name="Lorenzon L."/>
            <person name="Mandel J.R."/>
            <person name="Marage G."/>
            <person name="Marchand G."/>
            <person name="Marquand E."/>
            <person name="Bret-Mestries E."/>
            <person name="Morien E."/>
            <person name="Nambeesan S."/>
            <person name="Nguyen T."/>
            <person name="Pegot-Espagnet P."/>
            <person name="Pouilly N."/>
            <person name="Raftis F."/>
            <person name="Sallet E."/>
            <person name="Schiex T."/>
            <person name="Thomas J."/>
            <person name="Vandecasteele C."/>
            <person name="Vares D."/>
            <person name="Vear F."/>
            <person name="Vautrin S."/>
            <person name="Crespi M."/>
            <person name="Mangin B."/>
            <person name="Burke J.M."/>
            <person name="Salse J."/>
            <person name="Munos S."/>
            <person name="Vincourt P."/>
            <person name="Rieseberg L.H."/>
            <person name="Langlade N.B."/>
        </authorList>
    </citation>
    <scope>NUCLEOTIDE SEQUENCE</scope>
    <source>
        <tissue evidence="2">Leaves</tissue>
    </source>
</reference>
<keyword evidence="1" id="KW-1133">Transmembrane helix</keyword>
<gene>
    <name evidence="2" type="ORF">HanXRQr2_Chr14g0620201</name>
</gene>
<dbReference type="Gramene" id="mRNA:HanXRQr2_Chr14g0620201">
    <property type="protein sequence ID" value="mRNA:HanXRQr2_Chr14g0620201"/>
    <property type="gene ID" value="HanXRQr2_Chr14g0620201"/>
</dbReference>
<name>A0A9K3H4M0_HELAN</name>
<reference evidence="2" key="2">
    <citation type="submission" date="2020-06" db="EMBL/GenBank/DDBJ databases">
        <title>Helianthus annuus Genome sequencing and assembly Release 2.</title>
        <authorList>
            <person name="Gouzy J."/>
            <person name="Langlade N."/>
            <person name="Munos S."/>
        </authorList>
    </citation>
    <scope>NUCLEOTIDE SEQUENCE</scope>
    <source>
        <tissue evidence="2">Leaves</tissue>
    </source>
</reference>
<keyword evidence="1" id="KW-0472">Membrane</keyword>
<keyword evidence="1" id="KW-0812">Transmembrane</keyword>
<keyword evidence="3" id="KW-1185">Reference proteome</keyword>
<proteinExistence type="predicted"/>